<evidence type="ECO:0000256" key="6">
    <source>
        <dbReference type="ARBA" id="ARBA00022692"/>
    </source>
</evidence>
<feature type="transmembrane region" description="Helical" evidence="15">
    <location>
        <begin position="132"/>
        <end position="152"/>
    </location>
</feature>
<keyword evidence="4" id="KW-0444">Lipid biosynthesis</keyword>
<evidence type="ECO:0000256" key="8">
    <source>
        <dbReference type="ARBA" id="ARBA00022777"/>
    </source>
</evidence>
<keyword evidence="8 17" id="KW-0418">Kinase</keyword>
<keyword evidence="12 15" id="KW-0472">Membrane</keyword>
<dbReference type="InterPro" id="IPR036945">
    <property type="entry name" value="DAGK_sf"/>
</dbReference>
<evidence type="ECO:0000256" key="1">
    <source>
        <dbReference type="ARBA" id="ARBA00004651"/>
    </source>
</evidence>
<dbReference type="EC" id="2.7.1.107" evidence="17"/>
<keyword evidence="6 15" id="KW-0812">Transmembrane</keyword>
<evidence type="ECO:0000256" key="7">
    <source>
        <dbReference type="ARBA" id="ARBA00022741"/>
    </source>
</evidence>
<keyword evidence="7" id="KW-0547">Nucleotide-binding</keyword>
<comment type="similarity">
    <text evidence="2">Belongs to the bacterial diacylglycerol kinase family.</text>
</comment>
<dbReference type="Pfam" id="PF01219">
    <property type="entry name" value="DAGK_prokar"/>
    <property type="match status" value="1"/>
</dbReference>
<dbReference type="EMBL" id="CP115667">
    <property type="protein sequence ID" value="WBW50377.1"/>
    <property type="molecule type" value="Genomic_DNA"/>
</dbReference>
<evidence type="ECO:0000256" key="9">
    <source>
        <dbReference type="ARBA" id="ARBA00022840"/>
    </source>
</evidence>
<keyword evidence="11" id="KW-0443">Lipid metabolism</keyword>
<dbReference type="InterPro" id="IPR036938">
    <property type="entry name" value="PAP2/HPO_sf"/>
</dbReference>
<feature type="transmembrane region" description="Helical" evidence="15">
    <location>
        <begin position="92"/>
        <end position="112"/>
    </location>
</feature>
<keyword evidence="18" id="KW-1185">Reference proteome</keyword>
<feature type="transmembrane region" description="Helical" evidence="15">
    <location>
        <begin position="29"/>
        <end position="46"/>
    </location>
</feature>
<dbReference type="Proteomes" id="UP001210339">
    <property type="component" value="Chromosome"/>
</dbReference>
<organism evidence="17 18">
    <name type="scientific">Peptoniphilus equinus</name>
    <dbReference type="NCBI Taxonomy" id="3016343"/>
    <lineage>
        <taxon>Bacteria</taxon>
        <taxon>Bacillati</taxon>
        <taxon>Bacillota</taxon>
        <taxon>Tissierellia</taxon>
        <taxon>Tissierellales</taxon>
        <taxon>Peptoniphilaceae</taxon>
        <taxon>Peptoniphilus</taxon>
    </lineage>
</organism>
<protein>
    <submittedName>
        <fullName evidence="17">Diacylglycerol kinase</fullName>
        <ecNumber evidence="17">2.7.1.107</ecNumber>
    </submittedName>
</protein>
<evidence type="ECO:0000256" key="11">
    <source>
        <dbReference type="ARBA" id="ARBA00023098"/>
    </source>
</evidence>
<feature type="domain" description="Phosphatidic acid phosphatase type 2/haloperoxidase" evidence="16">
    <location>
        <begin position="164"/>
        <end position="234"/>
    </location>
</feature>
<feature type="transmembrane region" description="Helical" evidence="15">
    <location>
        <begin position="213"/>
        <end position="234"/>
    </location>
</feature>
<evidence type="ECO:0000256" key="5">
    <source>
        <dbReference type="ARBA" id="ARBA00022679"/>
    </source>
</evidence>
<dbReference type="PANTHER" id="PTHR34299">
    <property type="entry name" value="DIACYLGLYCEROL KINASE"/>
    <property type="match status" value="1"/>
</dbReference>
<dbReference type="RefSeq" id="WP_271191909.1">
    <property type="nucleotide sequence ID" value="NZ_CP115667.1"/>
</dbReference>
<evidence type="ECO:0000256" key="13">
    <source>
        <dbReference type="ARBA" id="ARBA00023209"/>
    </source>
</evidence>
<dbReference type="Pfam" id="PF01569">
    <property type="entry name" value="PAP2"/>
    <property type="match status" value="1"/>
</dbReference>
<dbReference type="PANTHER" id="PTHR34299:SF1">
    <property type="entry name" value="DIACYLGLYCEROL KINASE"/>
    <property type="match status" value="1"/>
</dbReference>
<dbReference type="Gene3D" id="1.10.287.3610">
    <property type="match status" value="1"/>
</dbReference>
<evidence type="ECO:0000259" key="16">
    <source>
        <dbReference type="Pfam" id="PF01569"/>
    </source>
</evidence>
<keyword evidence="9" id="KW-0067">ATP-binding</keyword>
<feature type="transmembrane region" description="Helical" evidence="15">
    <location>
        <begin position="52"/>
        <end position="71"/>
    </location>
</feature>
<comment type="subcellular location">
    <subcellularLocation>
        <location evidence="1">Cell membrane</location>
        <topology evidence="1">Multi-pass membrane protein</topology>
    </subcellularLocation>
</comment>
<evidence type="ECO:0000256" key="12">
    <source>
        <dbReference type="ARBA" id="ARBA00023136"/>
    </source>
</evidence>
<evidence type="ECO:0000313" key="18">
    <source>
        <dbReference type="Proteomes" id="UP001210339"/>
    </source>
</evidence>
<keyword evidence="13" id="KW-0594">Phospholipid biosynthesis</keyword>
<evidence type="ECO:0000256" key="3">
    <source>
        <dbReference type="ARBA" id="ARBA00022475"/>
    </source>
</evidence>
<keyword evidence="3" id="KW-1003">Cell membrane</keyword>
<evidence type="ECO:0000256" key="15">
    <source>
        <dbReference type="SAM" id="Phobius"/>
    </source>
</evidence>
<evidence type="ECO:0000256" key="4">
    <source>
        <dbReference type="ARBA" id="ARBA00022516"/>
    </source>
</evidence>
<gene>
    <name evidence="17" type="ORF">O6R05_02205</name>
</gene>
<dbReference type="SUPFAM" id="SSF48317">
    <property type="entry name" value="Acid phosphatase/Vanadium-dependent haloperoxidase"/>
    <property type="match status" value="1"/>
</dbReference>
<proteinExistence type="inferred from homology"/>
<evidence type="ECO:0000256" key="10">
    <source>
        <dbReference type="ARBA" id="ARBA00022989"/>
    </source>
</evidence>
<dbReference type="Gene3D" id="1.20.144.10">
    <property type="entry name" value="Phosphatidic acid phosphatase type 2/haloperoxidase"/>
    <property type="match status" value="1"/>
</dbReference>
<evidence type="ECO:0000256" key="14">
    <source>
        <dbReference type="ARBA" id="ARBA00023264"/>
    </source>
</evidence>
<sequence length="235" mass="25356">MKKGGFIASFNYAVQGIVSALKTERNLKFHYLAAVGTIFFSLFMDFTRTEFIVLVMAIIFVVVCEMFNTAIERCVDMIVQDYDPIAKYVKDVSAGAVMLSAITAVIVGYLLFYRKVADWTESGIVRIVNSDVHLAFVAVLLVLILTVGGKYLRAQINGGTYFQGGAISGHSALAFAAATIIALITVNALVTFAAFLIALLVAESRVEGKIHTIWEVISGAVLGISVALIVFKVVG</sequence>
<accession>A0ABY7QUB6</accession>
<name>A0ABY7QUB6_9FIRM</name>
<keyword evidence="14" id="KW-1208">Phospholipid metabolism</keyword>
<keyword evidence="5 17" id="KW-0808">Transferase</keyword>
<evidence type="ECO:0000256" key="2">
    <source>
        <dbReference type="ARBA" id="ARBA00005967"/>
    </source>
</evidence>
<feature type="transmembrane region" description="Helical" evidence="15">
    <location>
        <begin position="173"/>
        <end position="201"/>
    </location>
</feature>
<dbReference type="InterPro" id="IPR000829">
    <property type="entry name" value="DAGK"/>
</dbReference>
<dbReference type="CDD" id="cd14266">
    <property type="entry name" value="UDPK_IM_PAP2_like"/>
    <property type="match status" value="1"/>
</dbReference>
<keyword evidence="10 15" id="KW-1133">Transmembrane helix</keyword>
<dbReference type="GO" id="GO:0004143">
    <property type="term" value="F:ATP-dependent diacylglycerol kinase activity"/>
    <property type="evidence" value="ECO:0007669"/>
    <property type="project" value="UniProtKB-EC"/>
</dbReference>
<evidence type="ECO:0000313" key="17">
    <source>
        <dbReference type="EMBL" id="WBW50377.1"/>
    </source>
</evidence>
<reference evidence="17 18" key="1">
    <citation type="submission" date="2023-01" db="EMBL/GenBank/DDBJ databases">
        <authorList>
            <person name="Lee S.H."/>
            <person name="Jung H.S."/>
            <person name="Yun J.U."/>
        </authorList>
    </citation>
    <scope>NUCLEOTIDE SEQUENCE [LARGE SCALE GENOMIC DNA]</scope>
    <source>
        <strain evidence="17 18">CBA3646</strain>
    </source>
</reference>
<dbReference type="InterPro" id="IPR000326">
    <property type="entry name" value="PAP2/HPO"/>
</dbReference>